<sequence length="92" mass="10280">MQVRLPRGFFIPTPVGDYNPDWAIAFTEGSVKHIYFVAETKGSLSTLQLKGVEEAKIECARKFFASLAQKNGDDVTYDVVTDYTELMQLVTA</sequence>
<reference evidence="2 3" key="1">
    <citation type="submission" date="2024-09" db="EMBL/GenBank/DDBJ databases">
        <authorList>
            <person name="Sun Q."/>
            <person name="Mori K."/>
        </authorList>
    </citation>
    <scope>NUCLEOTIDE SEQUENCE [LARGE SCALE GENOMIC DNA]</scope>
    <source>
        <strain evidence="2 3">JCM 11683</strain>
    </source>
</reference>
<dbReference type="EMBL" id="JBHMAU010000050">
    <property type="protein sequence ID" value="MFB9776306.1"/>
    <property type="molecule type" value="Genomic_DNA"/>
</dbReference>
<feature type="domain" description="Type III restriction enzyme C-terminal endonuclease" evidence="1">
    <location>
        <begin position="3"/>
        <end position="82"/>
    </location>
</feature>
<gene>
    <name evidence="2" type="ORF">ACFFN1_07805</name>
</gene>
<comment type="caution">
    <text evidence="2">The sequence shown here is derived from an EMBL/GenBank/DDBJ whole genome shotgun (WGS) entry which is preliminary data.</text>
</comment>
<evidence type="ECO:0000259" key="1">
    <source>
        <dbReference type="Pfam" id="PF19778"/>
    </source>
</evidence>
<evidence type="ECO:0000313" key="3">
    <source>
        <dbReference type="Proteomes" id="UP001589707"/>
    </source>
</evidence>
<organism evidence="2 3">
    <name type="scientific">Brevibacterium otitidis</name>
    <dbReference type="NCBI Taxonomy" id="53364"/>
    <lineage>
        <taxon>Bacteria</taxon>
        <taxon>Bacillati</taxon>
        <taxon>Actinomycetota</taxon>
        <taxon>Actinomycetes</taxon>
        <taxon>Micrococcales</taxon>
        <taxon>Brevibacteriaceae</taxon>
        <taxon>Brevibacterium</taxon>
    </lineage>
</organism>
<protein>
    <recommendedName>
        <fullName evidence="1">Type III restriction enzyme C-terminal endonuclease domain-containing protein</fullName>
    </recommendedName>
</protein>
<dbReference type="Pfam" id="PF19778">
    <property type="entry name" value="RE_endonuc"/>
    <property type="match status" value="1"/>
</dbReference>
<dbReference type="RefSeq" id="WP_376840118.1">
    <property type="nucleotide sequence ID" value="NZ_JBHMAU010000050.1"/>
</dbReference>
<dbReference type="Proteomes" id="UP001589707">
    <property type="component" value="Unassembled WGS sequence"/>
</dbReference>
<keyword evidence="3" id="KW-1185">Reference proteome</keyword>
<dbReference type="InterPro" id="IPR045572">
    <property type="entry name" value="RE_endonuc_C"/>
</dbReference>
<accession>A0ABV5X1J7</accession>
<evidence type="ECO:0000313" key="2">
    <source>
        <dbReference type="EMBL" id="MFB9776306.1"/>
    </source>
</evidence>
<name>A0ABV5X1J7_9MICO</name>
<proteinExistence type="predicted"/>